<name>A0A3B1BI32_9ZZZZ</name>
<accession>A0A3B1BI32</accession>
<dbReference type="InterPro" id="IPR057706">
    <property type="entry name" value="DUF7946"/>
</dbReference>
<evidence type="ECO:0000259" key="1">
    <source>
        <dbReference type="Pfam" id="PF25678"/>
    </source>
</evidence>
<proteinExistence type="predicted"/>
<dbReference type="Pfam" id="PF25678">
    <property type="entry name" value="DUF7946"/>
    <property type="match status" value="1"/>
</dbReference>
<evidence type="ECO:0000259" key="2">
    <source>
        <dbReference type="Pfam" id="PF25679"/>
    </source>
</evidence>
<protein>
    <submittedName>
        <fullName evidence="3">Uncharacterized protein</fullName>
    </submittedName>
</protein>
<dbReference type="AlphaFoldDB" id="A0A3B1BI32"/>
<feature type="domain" description="DUF7947" evidence="2">
    <location>
        <begin position="205"/>
        <end position="289"/>
    </location>
</feature>
<sequence>MIGFTLSFEGNNADDHELDLYDAAQAMIGFQRSLAITTHLVLNGNVITQAPSLKNARIIGMPPEKGSWEVWAVIIPAIAAIVYKLGTAPKDTPLGNLMYSAYDYVVSETLGFHVDYDTTLGQQYDKLNNSKQNSLPILKQPQFDSAIEKCENAIKEMHRPIVKSNTADTARIIYQTKNFEKPFKNPLDIKTYDHIVFSEEDKNSVEIVGCVSSYNINTYKGRIFVESERRPIPFELAESTRTVRAISEITKSLSSNAVERFTQEANITFEAFVHRSKTDRVKKYYIVGVK</sequence>
<dbReference type="InterPro" id="IPR057707">
    <property type="entry name" value="DUF7947"/>
</dbReference>
<evidence type="ECO:0000313" key="3">
    <source>
        <dbReference type="EMBL" id="VAX04537.1"/>
    </source>
</evidence>
<gene>
    <name evidence="3" type="ORF">MNBD_ALPHA03-426</name>
</gene>
<dbReference type="Pfam" id="PF25679">
    <property type="entry name" value="DUF7947"/>
    <property type="match status" value="1"/>
</dbReference>
<reference evidence="3" key="1">
    <citation type="submission" date="2018-06" db="EMBL/GenBank/DDBJ databases">
        <authorList>
            <person name="Zhirakovskaya E."/>
        </authorList>
    </citation>
    <scope>NUCLEOTIDE SEQUENCE</scope>
</reference>
<feature type="domain" description="DUF7946" evidence="1">
    <location>
        <begin position="4"/>
        <end position="179"/>
    </location>
</feature>
<dbReference type="EMBL" id="UOFW01000096">
    <property type="protein sequence ID" value="VAX04537.1"/>
    <property type="molecule type" value="Genomic_DNA"/>
</dbReference>
<organism evidence="3">
    <name type="scientific">hydrothermal vent metagenome</name>
    <dbReference type="NCBI Taxonomy" id="652676"/>
    <lineage>
        <taxon>unclassified sequences</taxon>
        <taxon>metagenomes</taxon>
        <taxon>ecological metagenomes</taxon>
    </lineage>
</organism>